<reference evidence="5 6" key="2">
    <citation type="submission" date="2020-03" db="EMBL/GenBank/DDBJ databases">
        <title>Investigating the evolutionary divergence of the Butyrivibrio group.</title>
        <authorList>
            <person name="Skvortsov T."/>
            <person name="Santos F.G."/>
            <person name="Ting K.S."/>
            <person name="Creevey C.J."/>
        </authorList>
    </citation>
    <scope>NUCLEOTIDE SEQUENCE [LARGE SCALE GENOMIC DNA]</scope>
    <source>
        <strain evidence="5 6">MZ8</strain>
    </source>
</reference>
<keyword evidence="2 5" id="KW-0808">Transferase</keyword>
<dbReference type="SUPFAM" id="SSF53756">
    <property type="entry name" value="UDP-Glycosyltransferase/glycogen phosphorylase"/>
    <property type="match status" value="1"/>
</dbReference>
<dbReference type="InterPro" id="IPR001296">
    <property type="entry name" value="Glyco_trans_1"/>
</dbReference>
<evidence type="ECO:0000256" key="2">
    <source>
        <dbReference type="ARBA" id="ARBA00022679"/>
    </source>
</evidence>
<dbReference type="Gene3D" id="3.40.50.2000">
    <property type="entry name" value="Glycogen Phosphorylase B"/>
    <property type="match status" value="2"/>
</dbReference>
<evidence type="ECO:0000313" key="6">
    <source>
        <dbReference type="Proteomes" id="UP000473091"/>
    </source>
</evidence>
<feature type="domain" description="Glycosyl transferase family 1" evidence="3">
    <location>
        <begin position="209"/>
        <end position="370"/>
    </location>
</feature>
<protein>
    <submittedName>
        <fullName evidence="5">Glycosyltransferase</fullName>
    </submittedName>
</protein>
<gene>
    <name evidence="5" type="ORF">F0Q01_10485</name>
</gene>
<dbReference type="Proteomes" id="UP000473091">
    <property type="component" value="Unassembled WGS sequence"/>
</dbReference>
<evidence type="ECO:0000259" key="4">
    <source>
        <dbReference type="Pfam" id="PF13439"/>
    </source>
</evidence>
<organism evidence="5 6">
    <name type="scientific">Pseudobutyrivibrio xylanivorans</name>
    <dbReference type="NCBI Taxonomy" id="185007"/>
    <lineage>
        <taxon>Bacteria</taxon>
        <taxon>Bacillati</taxon>
        <taxon>Bacillota</taxon>
        <taxon>Clostridia</taxon>
        <taxon>Lachnospirales</taxon>
        <taxon>Lachnospiraceae</taxon>
        <taxon>Pseudobutyrivibrio</taxon>
    </lineage>
</organism>
<dbReference type="InterPro" id="IPR028098">
    <property type="entry name" value="Glyco_trans_4-like_N"/>
</dbReference>
<comment type="caution">
    <text evidence="5">The sequence shown here is derived from an EMBL/GenBank/DDBJ whole genome shotgun (WGS) entry which is preliminary data.</text>
</comment>
<dbReference type="GO" id="GO:0016757">
    <property type="term" value="F:glycosyltransferase activity"/>
    <property type="evidence" value="ECO:0007669"/>
    <property type="project" value="UniProtKB-KW"/>
</dbReference>
<dbReference type="Pfam" id="PF13439">
    <property type="entry name" value="Glyco_transf_4"/>
    <property type="match status" value="1"/>
</dbReference>
<keyword evidence="1" id="KW-0328">Glycosyltransferase</keyword>
<feature type="domain" description="Glycosyltransferase subfamily 4-like N-terminal" evidence="4">
    <location>
        <begin position="27"/>
        <end position="172"/>
    </location>
</feature>
<reference evidence="5 6" key="1">
    <citation type="submission" date="2019-09" db="EMBL/GenBank/DDBJ databases">
        <authorList>
            <person name="Pidcock S.E."/>
            <person name="Huws S.A."/>
        </authorList>
    </citation>
    <scope>NUCLEOTIDE SEQUENCE [LARGE SCALE GENOMIC DNA]</scope>
    <source>
        <strain evidence="5 6">MZ8</strain>
    </source>
</reference>
<evidence type="ECO:0000259" key="3">
    <source>
        <dbReference type="Pfam" id="PF00534"/>
    </source>
</evidence>
<dbReference type="Pfam" id="PF00534">
    <property type="entry name" value="Glycos_transf_1"/>
    <property type="match status" value="1"/>
</dbReference>
<accession>A0A6M0LK25</accession>
<dbReference type="AlphaFoldDB" id="A0A6M0LK25"/>
<sequence>MIKIKIGNIRRYFLKIVLIGPVYPYKGGIAHYTSLLYRALSKENEVTLISYKMQYPKLLFKKEQKDYSSDTFKVDEAKFLINTANPFNIISVAKQINNMNPDAVLIQWWHPYFAPCYKILTSHLKRRIKVFYTCHNVFPHERFPMDRFLTKLVLKKGDGFIVHSKEEFNEIHLIKSGANCIFNPHPTYNAFKIRNISRNEAVREIREKDGLQIDIDSQLLLFFGFVREYKGLKYLLKALSAVATNLPKSKLMVIGSFGKDKDDYLKLIDDLHINHNVFIKDTYTPDDEVEKYFAAADIVVAPYIDATQSGIVQIAYGFEKPCLVTDVGGLPDVVTDKRTGYVVSAGSSEEISEAIMDYFSHNRKNTMVEKVREEAYRFSWERMCEAVGLLARYEDS</sequence>
<dbReference type="PANTHER" id="PTHR12526:SF510">
    <property type="entry name" value="D-INOSITOL 3-PHOSPHATE GLYCOSYLTRANSFERASE"/>
    <property type="match status" value="1"/>
</dbReference>
<proteinExistence type="predicted"/>
<dbReference type="EMBL" id="VTVE01000003">
    <property type="protein sequence ID" value="NEX02303.1"/>
    <property type="molecule type" value="Genomic_DNA"/>
</dbReference>
<evidence type="ECO:0000313" key="5">
    <source>
        <dbReference type="EMBL" id="NEX02303.1"/>
    </source>
</evidence>
<evidence type="ECO:0000256" key="1">
    <source>
        <dbReference type="ARBA" id="ARBA00022676"/>
    </source>
</evidence>
<dbReference type="PANTHER" id="PTHR12526">
    <property type="entry name" value="GLYCOSYLTRANSFERASE"/>
    <property type="match status" value="1"/>
</dbReference>
<name>A0A6M0LK25_PSEXY</name>